<dbReference type="PANTHER" id="PTHR45638">
    <property type="entry name" value="CYCLIC NUCLEOTIDE-GATED CATION CHANNEL SUBUNIT A"/>
    <property type="match status" value="1"/>
</dbReference>
<evidence type="ECO:0000313" key="3">
    <source>
        <dbReference type="EMBL" id="GAI76222.1"/>
    </source>
</evidence>
<dbReference type="PANTHER" id="PTHR45638:SF11">
    <property type="entry name" value="CYCLIC NUCLEOTIDE-GATED CATION CHANNEL SUBUNIT A"/>
    <property type="match status" value="1"/>
</dbReference>
<dbReference type="GO" id="GO:0005221">
    <property type="term" value="F:intracellularly cyclic nucleotide-activated monoatomic cation channel activity"/>
    <property type="evidence" value="ECO:0007669"/>
    <property type="project" value="InterPro"/>
</dbReference>
<evidence type="ECO:0000259" key="2">
    <source>
        <dbReference type="PROSITE" id="PS50042"/>
    </source>
</evidence>
<dbReference type="Gene3D" id="2.60.120.10">
    <property type="entry name" value="Jelly Rolls"/>
    <property type="match status" value="1"/>
</dbReference>
<dbReference type="InterPro" id="IPR000595">
    <property type="entry name" value="cNMP-bd_dom"/>
</dbReference>
<accession>X1R642</accession>
<name>X1R642_9ZZZZ</name>
<keyword evidence="1" id="KW-0407">Ion channel</keyword>
<dbReference type="PROSITE" id="PS50042">
    <property type="entry name" value="CNMP_BINDING_3"/>
    <property type="match status" value="1"/>
</dbReference>
<protein>
    <recommendedName>
        <fullName evidence="2">Cyclic nucleotide-binding domain-containing protein</fullName>
    </recommendedName>
</protein>
<keyword evidence="1" id="KW-0813">Transport</keyword>
<keyword evidence="1" id="KW-1071">Ligand-gated ion channel</keyword>
<dbReference type="SUPFAM" id="SSF51206">
    <property type="entry name" value="cAMP-binding domain-like"/>
    <property type="match status" value="1"/>
</dbReference>
<gene>
    <name evidence="3" type="ORF">S12H4_11492</name>
</gene>
<organism evidence="3">
    <name type="scientific">marine sediment metagenome</name>
    <dbReference type="NCBI Taxonomy" id="412755"/>
    <lineage>
        <taxon>unclassified sequences</taxon>
        <taxon>metagenomes</taxon>
        <taxon>ecological metagenomes</taxon>
    </lineage>
</organism>
<sequence length="83" mass="9317">MSDKVFIKKNLKDSFKKGEVVFNEGDQGNAMYIIKSGKVDVIKDTGKEEIVLATLEQKSFFGEMALLVTLHVRQQSGLLKILK</sequence>
<proteinExistence type="predicted"/>
<dbReference type="InterPro" id="IPR014710">
    <property type="entry name" value="RmlC-like_jellyroll"/>
</dbReference>
<feature type="domain" description="Cyclic nucleotide-binding" evidence="2">
    <location>
        <begin position="1"/>
        <end position="67"/>
    </location>
</feature>
<dbReference type="InterPro" id="IPR018490">
    <property type="entry name" value="cNMP-bd_dom_sf"/>
</dbReference>
<dbReference type="PRINTS" id="PR00103">
    <property type="entry name" value="CAMPKINASE"/>
</dbReference>
<dbReference type="AlphaFoldDB" id="X1R642"/>
<dbReference type="GO" id="GO:0044877">
    <property type="term" value="F:protein-containing complex binding"/>
    <property type="evidence" value="ECO:0007669"/>
    <property type="project" value="TreeGrafter"/>
</dbReference>
<keyword evidence="1" id="KW-0406">Ion transport</keyword>
<reference evidence="3" key="1">
    <citation type="journal article" date="2014" name="Front. Microbiol.">
        <title>High frequency of phylogenetically diverse reductive dehalogenase-homologous genes in deep subseafloor sedimentary metagenomes.</title>
        <authorList>
            <person name="Kawai M."/>
            <person name="Futagami T."/>
            <person name="Toyoda A."/>
            <person name="Takaki Y."/>
            <person name="Nishi S."/>
            <person name="Hori S."/>
            <person name="Arai W."/>
            <person name="Tsubouchi T."/>
            <person name="Morono Y."/>
            <person name="Uchiyama I."/>
            <person name="Ito T."/>
            <person name="Fujiyama A."/>
            <person name="Inagaki F."/>
            <person name="Takami H."/>
        </authorList>
    </citation>
    <scope>NUCLEOTIDE SEQUENCE</scope>
    <source>
        <strain evidence="3">Expedition CK06-06</strain>
    </source>
</reference>
<dbReference type="CDD" id="cd00038">
    <property type="entry name" value="CAP_ED"/>
    <property type="match status" value="1"/>
</dbReference>
<dbReference type="EMBL" id="BARW01005171">
    <property type="protein sequence ID" value="GAI76222.1"/>
    <property type="molecule type" value="Genomic_DNA"/>
</dbReference>
<evidence type="ECO:0000256" key="1">
    <source>
        <dbReference type="ARBA" id="ARBA00023286"/>
    </source>
</evidence>
<comment type="caution">
    <text evidence="3">The sequence shown here is derived from an EMBL/GenBank/DDBJ whole genome shotgun (WGS) entry which is preliminary data.</text>
</comment>
<dbReference type="Pfam" id="PF00027">
    <property type="entry name" value="cNMP_binding"/>
    <property type="match status" value="1"/>
</dbReference>
<dbReference type="InterPro" id="IPR050866">
    <property type="entry name" value="CNG_cation_channel"/>
</dbReference>